<organism evidence="1 2">
    <name type="scientific">Lysinibacillus parviboronicapiens</name>
    <dbReference type="NCBI Taxonomy" id="436516"/>
    <lineage>
        <taxon>Bacteria</taxon>
        <taxon>Bacillati</taxon>
        <taxon>Bacillota</taxon>
        <taxon>Bacilli</taxon>
        <taxon>Bacillales</taxon>
        <taxon>Bacillaceae</taxon>
        <taxon>Lysinibacillus</taxon>
    </lineage>
</organism>
<gene>
    <name evidence="1" type="ORF">ABIA69_001273</name>
</gene>
<dbReference type="Proteomes" id="UP001549363">
    <property type="component" value="Unassembled WGS sequence"/>
</dbReference>
<evidence type="ECO:0000313" key="2">
    <source>
        <dbReference type="Proteomes" id="UP001549363"/>
    </source>
</evidence>
<sequence>MQIAYQEMLTIPWHRLTTAYGRGTKIPALIEMEQYDKLAQLIEHQGTLWQVTPWAIQQLLQTLPNRPVTSVKKEEIQVYLVVACAFTWDGLTSSPVQHMDELLQEKWLWPEVEEEDEEEWEEEEPRGYEECAFMSYYVYSEYQMREAIPLFQNIATMRKDLAPILTELLELLENRQKLWEAM</sequence>
<accession>A0ABV2PGQ5</accession>
<keyword evidence="2" id="KW-1185">Reference proteome</keyword>
<dbReference type="EMBL" id="JBEPSB010000004">
    <property type="protein sequence ID" value="MET4560129.1"/>
    <property type="molecule type" value="Genomic_DNA"/>
</dbReference>
<proteinExistence type="predicted"/>
<evidence type="ECO:0000313" key="1">
    <source>
        <dbReference type="EMBL" id="MET4560129.1"/>
    </source>
</evidence>
<dbReference type="RefSeq" id="WP_107947937.1">
    <property type="nucleotide sequence ID" value="NZ_CP073713.1"/>
</dbReference>
<comment type="caution">
    <text evidence="1">The sequence shown here is derived from an EMBL/GenBank/DDBJ whole genome shotgun (WGS) entry which is preliminary data.</text>
</comment>
<reference evidence="1 2" key="1">
    <citation type="submission" date="2024-06" db="EMBL/GenBank/DDBJ databases">
        <title>Sorghum-associated microbial communities from plants grown in Nebraska, USA.</title>
        <authorList>
            <person name="Schachtman D."/>
        </authorList>
    </citation>
    <scope>NUCLEOTIDE SEQUENCE [LARGE SCALE GENOMIC DNA]</scope>
    <source>
        <strain evidence="1 2">736</strain>
    </source>
</reference>
<name>A0ABV2PGQ5_9BACI</name>
<protein>
    <submittedName>
        <fullName evidence="1">Uncharacterized protein</fullName>
    </submittedName>
</protein>